<dbReference type="CDD" id="cd00385">
    <property type="entry name" value="Isoprenoid_Biosyn_C1"/>
    <property type="match status" value="1"/>
</dbReference>
<sequence>MEALANSYKLQLDERIKCYEEEYLKLWNTISYDFPSLQMYSKAEKMLREAKIKKTLIQHKSKLKNLRKIESEEDEKTVFIIKKVIEEAIGFHKEQLDLIYNEGFYNNLINFEEEAQKFIQDNEPSKGIALRGDVYQATRTVMISAMMQLMFDKPISITPSLFAINMIYIYTDNYIDDPKTDKKSKMEFSKKISKYLLGERVLPQNEKEEIIFKLIDLFRLEYQQEEYEDLYNSLYYLHKAQEDSFVKQQHEINTSSVDDMLKITMEKGGVFAIADGYLIKGHISYEAEKFCYGLGTFLQFIDDLQDVQSDLQTGNMTVFSKTIVEGDTLDNVTNKAIQFIKETLDSEIIVSHKQKLVRDFVIHSCTYLIFETIAINSKYYSDEYVEQAEKHMPLSLGFLKNLRSTLEEHLS</sequence>
<reference evidence="1" key="2">
    <citation type="submission" date="2024-06" db="EMBL/GenBank/DDBJ databases">
        <authorList>
            <person name="Petrova K.O."/>
            <person name="Toshchakov S.V."/>
            <person name="Boltjanskaja Y.V."/>
            <person name="Kevbrin V.V."/>
        </authorList>
    </citation>
    <scope>NUCLEOTIDE SEQUENCE</scope>
    <source>
        <strain evidence="1">Z-710</strain>
    </source>
</reference>
<organism evidence="1">
    <name type="scientific">Proteinivorax hydrogeniformans</name>
    <dbReference type="NCBI Taxonomy" id="1826727"/>
    <lineage>
        <taxon>Bacteria</taxon>
        <taxon>Bacillati</taxon>
        <taxon>Bacillota</taxon>
        <taxon>Clostridia</taxon>
        <taxon>Eubacteriales</taxon>
        <taxon>Proteinivoracaceae</taxon>
        <taxon>Proteinivorax</taxon>
    </lineage>
</organism>
<dbReference type="RefSeq" id="WP_353892773.1">
    <property type="nucleotide sequence ID" value="NZ_CP159485.1"/>
</dbReference>
<dbReference type="AlphaFoldDB" id="A0AAU8HS06"/>
<name>A0AAU8HS06_9FIRM</name>
<gene>
    <name evidence="1" type="ORF">PRVXH_002146</name>
</gene>
<protein>
    <submittedName>
        <fullName evidence="1">Uncharacterized protein</fullName>
    </submittedName>
</protein>
<evidence type="ECO:0000313" key="1">
    <source>
        <dbReference type="EMBL" id="XCI28196.1"/>
    </source>
</evidence>
<accession>A0AAU8HS06</accession>
<dbReference type="EMBL" id="CP159485">
    <property type="protein sequence ID" value="XCI28196.1"/>
    <property type="molecule type" value="Genomic_DNA"/>
</dbReference>
<proteinExistence type="predicted"/>
<reference evidence="1" key="1">
    <citation type="journal article" date="2018" name="Antonie Van Leeuwenhoek">
        <title>Proteinivorax hydrogeniformans sp. nov., an anaerobic, haloalkaliphilic bacterium fermenting proteinaceous compounds with high hydrogen production.</title>
        <authorList>
            <person name="Boltyanskaya Y."/>
            <person name="Detkova E."/>
            <person name="Pimenov N."/>
            <person name="Kevbrin V."/>
        </authorList>
    </citation>
    <scope>NUCLEOTIDE SEQUENCE</scope>
    <source>
        <strain evidence="1">Z-710</strain>
    </source>
</reference>